<protein>
    <submittedName>
        <fullName evidence="1">Uncharacterized protein</fullName>
    </submittedName>
</protein>
<dbReference type="Proteomes" id="UP001212841">
    <property type="component" value="Unassembled WGS sequence"/>
</dbReference>
<keyword evidence="2" id="KW-1185">Reference proteome</keyword>
<comment type="caution">
    <text evidence="1">The sequence shown here is derived from an EMBL/GenBank/DDBJ whole genome shotgun (WGS) entry which is preliminary data.</text>
</comment>
<dbReference type="EMBL" id="JADGJD010000056">
    <property type="protein sequence ID" value="KAJ3055866.1"/>
    <property type="molecule type" value="Genomic_DNA"/>
</dbReference>
<evidence type="ECO:0000313" key="1">
    <source>
        <dbReference type="EMBL" id="KAJ3055866.1"/>
    </source>
</evidence>
<gene>
    <name evidence="1" type="ORF">HK097_008969</name>
</gene>
<proteinExistence type="predicted"/>
<accession>A0AAD5SHZ8</accession>
<name>A0AAD5SHZ8_9FUNG</name>
<sequence length="90" mass="10574">MMKAEWMEKTYRPAWFRIRMLANAQGFDRDLAEELREEILAGEWDDVPDTNFTDIVKCRNMDEIQSIKDRPLVAAARTRNGIDMNPWVVA</sequence>
<reference evidence="1" key="1">
    <citation type="submission" date="2020-05" db="EMBL/GenBank/DDBJ databases">
        <title>Phylogenomic resolution of chytrid fungi.</title>
        <authorList>
            <person name="Stajich J.E."/>
            <person name="Amses K."/>
            <person name="Simmons R."/>
            <person name="Seto K."/>
            <person name="Myers J."/>
            <person name="Bonds A."/>
            <person name="Quandt C.A."/>
            <person name="Barry K."/>
            <person name="Liu P."/>
            <person name="Grigoriev I."/>
            <person name="Longcore J.E."/>
            <person name="James T.Y."/>
        </authorList>
    </citation>
    <scope>NUCLEOTIDE SEQUENCE</scope>
    <source>
        <strain evidence="1">JEL0318</strain>
    </source>
</reference>
<organism evidence="1 2">
    <name type="scientific">Rhizophlyctis rosea</name>
    <dbReference type="NCBI Taxonomy" id="64517"/>
    <lineage>
        <taxon>Eukaryota</taxon>
        <taxon>Fungi</taxon>
        <taxon>Fungi incertae sedis</taxon>
        <taxon>Chytridiomycota</taxon>
        <taxon>Chytridiomycota incertae sedis</taxon>
        <taxon>Chytridiomycetes</taxon>
        <taxon>Rhizophlyctidales</taxon>
        <taxon>Rhizophlyctidaceae</taxon>
        <taxon>Rhizophlyctis</taxon>
    </lineage>
</organism>
<dbReference type="AlphaFoldDB" id="A0AAD5SHZ8"/>
<evidence type="ECO:0000313" key="2">
    <source>
        <dbReference type="Proteomes" id="UP001212841"/>
    </source>
</evidence>